<sequence length="422" mass="47793">MQKVLIVEDSKVVQQILRHLASQYLNVDIDFAWSLKESKALLASNRYTLALVDLTLPDAMDAEVVQLTLSHNVPTVVLTSKIDEYSRQQMLEMGVVDYVIKDNRDSYLYAIKLVSRLLRNQGCKALIADDSMISRAVMRQMLEKQLFTVFEAQDGEQALTMLKADHEVKLLLTDYAMPTMDGFELVKAVRNFRGRDDLAIVGLSGAGTHGLSAKFIKYGANDFLMKPFMNEEFHCRVMQTMEQLNLIAEIKDYAHRDYLTGLYNRRYFCQQMDRLLKTGLDHSCLALLDLDLFKEINDQYGHLGGDSILTQVAQLLNESFSDSLVSRVGGEEFAVLLAESDMRKAKAAFDNFRMKFADNVFHVDEHRLRCTLSIGIAKCEFSTLSEVMRHADKALYQAKAQGRNSAVTACTKSNKIIEQCTT</sequence>
<comment type="cofactor">
    <cofactor evidence="1">
        <name>Mg(2+)</name>
        <dbReference type="ChEBI" id="CHEBI:18420"/>
    </cofactor>
</comment>
<dbReference type="PATRIC" id="fig|1129367.4.peg.566"/>
<evidence type="ECO:0000256" key="3">
    <source>
        <dbReference type="ARBA" id="ARBA00034247"/>
    </source>
</evidence>
<dbReference type="InterPro" id="IPR029787">
    <property type="entry name" value="Nucleotide_cyclase"/>
</dbReference>
<dbReference type="InterPro" id="IPR001789">
    <property type="entry name" value="Sig_transdc_resp-reg_receiver"/>
</dbReference>
<dbReference type="FunFam" id="3.30.70.270:FF:000001">
    <property type="entry name" value="Diguanylate cyclase domain protein"/>
    <property type="match status" value="1"/>
</dbReference>
<feature type="domain" description="Response regulatory" evidence="5">
    <location>
        <begin position="3"/>
        <end position="116"/>
    </location>
</feature>
<dbReference type="Proteomes" id="UP000033434">
    <property type="component" value="Unassembled WGS sequence"/>
</dbReference>
<dbReference type="Gene3D" id="3.30.70.270">
    <property type="match status" value="1"/>
</dbReference>
<dbReference type="InterPro" id="IPR043128">
    <property type="entry name" value="Rev_trsase/Diguanyl_cyclase"/>
</dbReference>
<dbReference type="PANTHER" id="PTHR45138">
    <property type="entry name" value="REGULATORY COMPONENTS OF SENSORY TRANSDUCTION SYSTEM"/>
    <property type="match status" value="1"/>
</dbReference>
<dbReference type="NCBIfam" id="TIGR00254">
    <property type="entry name" value="GGDEF"/>
    <property type="match status" value="1"/>
</dbReference>
<dbReference type="InterPro" id="IPR011006">
    <property type="entry name" value="CheY-like_superfamily"/>
</dbReference>
<organism evidence="7 8">
    <name type="scientific">Pseudoalteromonas luteoviolacea S4054</name>
    <dbReference type="NCBI Taxonomy" id="1129367"/>
    <lineage>
        <taxon>Bacteria</taxon>
        <taxon>Pseudomonadati</taxon>
        <taxon>Pseudomonadota</taxon>
        <taxon>Gammaproteobacteria</taxon>
        <taxon>Alteromonadales</taxon>
        <taxon>Pseudoalteromonadaceae</taxon>
        <taxon>Pseudoalteromonas</taxon>
    </lineage>
</organism>
<feature type="modified residue" description="4-aspartylphosphate" evidence="4">
    <location>
        <position position="174"/>
    </location>
</feature>
<dbReference type="Gene3D" id="3.40.50.2300">
    <property type="match status" value="2"/>
</dbReference>
<evidence type="ECO:0000313" key="7">
    <source>
        <dbReference type="EMBL" id="KKE85338.1"/>
    </source>
</evidence>
<reference evidence="7 8" key="1">
    <citation type="journal article" date="2015" name="BMC Genomics">
        <title>Genome mining reveals unlocked bioactive potential of marine Gram-negative bacteria.</title>
        <authorList>
            <person name="Machado H."/>
            <person name="Sonnenschein E.C."/>
            <person name="Melchiorsen J."/>
            <person name="Gram L."/>
        </authorList>
    </citation>
    <scope>NUCLEOTIDE SEQUENCE [LARGE SCALE GENOMIC DNA]</scope>
    <source>
        <strain evidence="7 8">S4054</strain>
    </source>
</reference>
<dbReference type="InterPro" id="IPR050469">
    <property type="entry name" value="Diguanylate_Cyclase"/>
</dbReference>
<dbReference type="PROSITE" id="PS50887">
    <property type="entry name" value="GGDEF"/>
    <property type="match status" value="1"/>
</dbReference>
<dbReference type="SMART" id="SM00448">
    <property type="entry name" value="REC"/>
    <property type="match status" value="2"/>
</dbReference>
<dbReference type="Pfam" id="PF00072">
    <property type="entry name" value="Response_reg"/>
    <property type="match status" value="2"/>
</dbReference>
<dbReference type="AlphaFoldDB" id="A0A0F6AGR2"/>
<evidence type="ECO:0000313" key="8">
    <source>
        <dbReference type="Proteomes" id="UP000033434"/>
    </source>
</evidence>
<evidence type="ECO:0000259" key="5">
    <source>
        <dbReference type="PROSITE" id="PS50110"/>
    </source>
</evidence>
<dbReference type="PROSITE" id="PS50110">
    <property type="entry name" value="RESPONSE_REGULATORY"/>
    <property type="match status" value="2"/>
</dbReference>
<accession>A0A0F6AGR2</accession>
<comment type="catalytic activity">
    <reaction evidence="3">
        <text>2 GTP = 3',3'-c-di-GMP + 2 diphosphate</text>
        <dbReference type="Rhea" id="RHEA:24898"/>
        <dbReference type="ChEBI" id="CHEBI:33019"/>
        <dbReference type="ChEBI" id="CHEBI:37565"/>
        <dbReference type="ChEBI" id="CHEBI:58805"/>
        <dbReference type="EC" id="2.7.7.65"/>
    </reaction>
</comment>
<dbReference type="GO" id="GO:0043709">
    <property type="term" value="P:cell adhesion involved in single-species biofilm formation"/>
    <property type="evidence" value="ECO:0007669"/>
    <property type="project" value="TreeGrafter"/>
</dbReference>
<evidence type="ECO:0000256" key="1">
    <source>
        <dbReference type="ARBA" id="ARBA00001946"/>
    </source>
</evidence>
<dbReference type="CDD" id="cd19921">
    <property type="entry name" value="REC_1_GGDEF"/>
    <property type="match status" value="1"/>
</dbReference>
<comment type="caution">
    <text evidence="7">The sequence shown here is derived from an EMBL/GenBank/DDBJ whole genome shotgun (WGS) entry which is preliminary data.</text>
</comment>
<dbReference type="GO" id="GO:0052621">
    <property type="term" value="F:diguanylate cyclase activity"/>
    <property type="evidence" value="ECO:0007669"/>
    <property type="project" value="UniProtKB-EC"/>
</dbReference>
<feature type="domain" description="GGDEF" evidence="6">
    <location>
        <begin position="281"/>
        <end position="411"/>
    </location>
</feature>
<gene>
    <name evidence="7" type="ORF">N479_04880</name>
</gene>
<evidence type="ECO:0000256" key="2">
    <source>
        <dbReference type="ARBA" id="ARBA00012528"/>
    </source>
</evidence>
<protein>
    <recommendedName>
        <fullName evidence="2">diguanylate cyclase</fullName>
        <ecNumber evidence="2">2.7.7.65</ecNumber>
    </recommendedName>
</protein>
<dbReference type="InterPro" id="IPR000160">
    <property type="entry name" value="GGDEF_dom"/>
</dbReference>
<dbReference type="SMART" id="SM00267">
    <property type="entry name" value="GGDEF"/>
    <property type="match status" value="1"/>
</dbReference>
<dbReference type="RefSeq" id="WP_046354420.1">
    <property type="nucleotide sequence ID" value="NZ_AUXW01000057.1"/>
</dbReference>
<dbReference type="CDD" id="cd01949">
    <property type="entry name" value="GGDEF"/>
    <property type="match status" value="1"/>
</dbReference>
<dbReference type="SUPFAM" id="SSF52172">
    <property type="entry name" value="CheY-like"/>
    <property type="match status" value="2"/>
</dbReference>
<evidence type="ECO:0000259" key="6">
    <source>
        <dbReference type="PROSITE" id="PS50887"/>
    </source>
</evidence>
<dbReference type="Pfam" id="PF00990">
    <property type="entry name" value="GGDEF"/>
    <property type="match status" value="1"/>
</dbReference>
<feature type="domain" description="Response regulatory" evidence="5">
    <location>
        <begin position="124"/>
        <end position="241"/>
    </location>
</feature>
<evidence type="ECO:0000256" key="4">
    <source>
        <dbReference type="PROSITE-ProRule" id="PRU00169"/>
    </source>
</evidence>
<dbReference type="SUPFAM" id="SSF55073">
    <property type="entry name" value="Nucleotide cyclase"/>
    <property type="match status" value="1"/>
</dbReference>
<dbReference type="GO" id="GO:0000160">
    <property type="term" value="P:phosphorelay signal transduction system"/>
    <property type="evidence" value="ECO:0007669"/>
    <property type="project" value="InterPro"/>
</dbReference>
<dbReference type="PANTHER" id="PTHR45138:SF9">
    <property type="entry name" value="DIGUANYLATE CYCLASE DGCM-RELATED"/>
    <property type="match status" value="1"/>
</dbReference>
<name>A0A0F6AGR2_9GAMM</name>
<keyword evidence="4" id="KW-0597">Phosphoprotein</keyword>
<dbReference type="EC" id="2.7.7.65" evidence="2"/>
<dbReference type="GO" id="GO:0005886">
    <property type="term" value="C:plasma membrane"/>
    <property type="evidence" value="ECO:0007669"/>
    <property type="project" value="TreeGrafter"/>
</dbReference>
<feature type="modified residue" description="4-aspartylphosphate" evidence="4">
    <location>
        <position position="53"/>
    </location>
</feature>
<proteinExistence type="predicted"/>
<dbReference type="EMBL" id="AUXW01000057">
    <property type="protein sequence ID" value="KKE85338.1"/>
    <property type="molecule type" value="Genomic_DNA"/>
</dbReference>
<dbReference type="GO" id="GO:1902201">
    <property type="term" value="P:negative regulation of bacterial-type flagellum-dependent cell motility"/>
    <property type="evidence" value="ECO:0007669"/>
    <property type="project" value="TreeGrafter"/>
</dbReference>